<accession>A0ABM0M916</accession>
<feature type="transmembrane region" description="Helical" evidence="6">
    <location>
        <begin position="30"/>
        <end position="54"/>
    </location>
</feature>
<proteinExistence type="inferred from homology"/>
<sequence length="537" mass="61255">MEIVDSYHKLDPVSELPDWYYPFYRQFVKFMMSCSIMVFMVCLVIASAIGVIVYRVVSRVDYSNNPMEEFVYSTLLSSVLNSVSIMIMGKIYEILAYKLTDWENHRTQTSYDDALIIKLFAFQFVNSYVSLYYIAFFRDETSNDGILDFGPEYEDTCDNNDCMSMLSFQVLVLMLLKPLPKFFKDIILPWFIKNVKKCLRKCKNNKVDEAEKPDDSTKVEMNDFLERERQKPPVGDVSRSPPVGDFTLMEYNEKIIQYGYLMEKYQVTKILETAGLMPLEEGAPMITSATAHLVGGYSMHQIGLTGAGVPAIHPYEKRRESLSFSSPTKSSSIGIDRDIARYDTQGNMHFKVTDDLFACSLPLAPLIALLTNLCDIRVDAKRLLWFNRRPVALVAQDIVSWLVLKLVSSCKLYETLYSQHCVFAIKFLIAYMIPDVPTDVSLSMRREKYQVTKILETAGLMPLEEGAPMITSATAHLVGGYSMHQIGLTGAGVPAIHPYEKRRESLSFSSPTKSSSIGIDRDIARRRRALRNVKWYM</sequence>
<feature type="domain" description="Anoctamin transmembrane" evidence="7">
    <location>
        <begin position="356"/>
        <end position="402"/>
    </location>
</feature>
<keyword evidence="8" id="KW-1185">Reference proteome</keyword>
<feature type="transmembrane region" description="Helical" evidence="6">
    <location>
        <begin position="115"/>
        <end position="135"/>
    </location>
</feature>
<reference evidence="9" key="1">
    <citation type="submission" date="2025-08" db="UniProtKB">
        <authorList>
            <consortium name="RefSeq"/>
        </authorList>
    </citation>
    <scope>IDENTIFICATION</scope>
    <source>
        <tissue evidence="9">Testes</tissue>
    </source>
</reference>
<dbReference type="InterPro" id="IPR049452">
    <property type="entry name" value="Anoctamin_TM"/>
</dbReference>
<evidence type="ECO:0000256" key="6">
    <source>
        <dbReference type="RuleBase" id="RU280814"/>
    </source>
</evidence>
<dbReference type="GeneID" id="100369417"/>
<comment type="subcellular location">
    <subcellularLocation>
        <location evidence="1 6">Membrane</location>
        <topology evidence="1 6">Multi-pass membrane protein</topology>
    </subcellularLocation>
</comment>
<dbReference type="PANTHER" id="PTHR12308">
    <property type="entry name" value="ANOCTAMIN"/>
    <property type="match status" value="1"/>
</dbReference>
<keyword evidence="3 6" id="KW-0812">Transmembrane</keyword>
<evidence type="ECO:0000256" key="1">
    <source>
        <dbReference type="ARBA" id="ARBA00004141"/>
    </source>
</evidence>
<evidence type="ECO:0000313" key="8">
    <source>
        <dbReference type="Proteomes" id="UP000694865"/>
    </source>
</evidence>
<feature type="domain" description="Anoctamin transmembrane" evidence="7">
    <location>
        <begin position="11"/>
        <end position="262"/>
    </location>
</feature>
<dbReference type="Proteomes" id="UP000694865">
    <property type="component" value="Unplaced"/>
</dbReference>
<comment type="similarity">
    <text evidence="2 6">Belongs to the anoctamin family.</text>
</comment>
<evidence type="ECO:0000259" key="7">
    <source>
        <dbReference type="Pfam" id="PF04547"/>
    </source>
</evidence>
<dbReference type="Pfam" id="PF04547">
    <property type="entry name" value="Anoctamin"/>
    <property type="match status" value="2"/>
</dbReference>
<dbReference type="RefSeq" id="XP_006816507.1">
    <property type="nucleotide sequence ID" value="XM_006816444.1"/>
</dbReference>
<keyword evidence="4 6" id="KW-1133">Transmembrane helix</keyword>
<dbReference type="InterPro" id="IPR007632">
    <property type="entry name" value="Anoctamin"/>
</dbReference>
<evidence type="ECO:0000256" key="2">
    <source>
        <dbReference type="ARBA" id="ARBA00009671"/>
    </source>
</evidence>
<evidence type="ECO:0000256" key="4">
    <source>
        <dbReference type="ARBA" id="ARBA00022989"/>
    </source>
</evidence>
<organism evidence="8 9">
    <name type="scientific">Saccoglossus kowalevskii</name>
    <name type="common">Acorn worm</name>
    <dbReference type="NCBI Taxonomy" id="10224"/>
    <lineage>
        <taxon>Eukaryota</taxon>
        <taxon>Metazoa</taxon>
        <taxon>Hemichordata</taxon>
        <taxon>Enteropneusta</taxon>
        <taxon>Harrimaniidae</taxon>
        <taxon>Saccoglossus</taxon>
    </lineage>
</organism>
<keyword evidence="5 6" id="KW-0472">Membrane</keyword>
<dbReference type="PANTHER" id="PTHR12308:SF73">
    <property type="entry name" value="ANOCTAMIN"/>
    <property type="match status" value="1"/>
</dbReference>
<evidence type="ECO:0000256" key="5">
    <source>
        <dbReference type="ARBA" id="ARBA00023136"/>
    </source>
</evidence>
<protein>
    <recommendedName>
        <fullName evidence="6">Anoctamin</fullName>
    </recommendedName>
</protein>
<name>A0ABM0M916_SACKO</name>
<feature type="transmembrane region" description="Helical" evidence="6">
    <location>
        <begin position="74"/>
        <end position="95"/>
    </location>
</feature>
<comment type="caution">
    <text evidence="6">Lacks conserved residue(s) required for the propagation of feature annotation.</text>
</comment>
<evidence type="ECO:0000256" key="3">
    <source>
        <dbReference type="ARBA" id="ARBA00022692"/>
    </source>
</evidence>
<gene>
    <name evidence="9" type="primary">LOC100369417</name>
</gene>
<evidence type="ECO:0000313" key="9">
    <source>
        <dbReference type="RefSeq" id="XP_006816507.1"/>
    </source>
</evidence>